<evidence type="ECO:0000313" key="1">
    <source>
        <dbReference type="EMBL" id="MDM8561914.1"/>
    </source>
</evidence>
<evidence type="ECO:0000313" key="2">
    <source>
        <dbReference type="Proteomes" id="UP001171945"/>
    </source>
</evidence>
<comment type="caution">
    <text evidence="1">The sequence shown here is derived from an EMBL/GenBank/DDBJ whole genome shotgun (WGS) entry which is preliminary data.</text>
</comment>
<sequence>MPTIKKIAVVNPKCGQTKRRLPTLPGFTNNYWHVITYWKHHRK</sequence>
<reference evidence="1" key="1">
    <citation type="submission" date="2023-06" db="EMBL/GenBank/DDBJ databases">
        <title>Uncultivated large filamentous bacteria from sulfidic sediments reveal new species and different genomic features in energy metabolism and defense.</title>
        <authorList>
            <person name="Fonseca A."/>
        </authorList>
    </citation>
    <scope>NUCLEOTIDE SEQUENCE</scope>
    <source>
        <strain evidence="1">HSG4</strain>
    </source>
</reference>
<name>A0ABT7VQI4_9GAMM</name>
<accession>A0ABT7VQI4</accession>
<proteinExistence type="predicted"/>
<protein>
    <recommendedName>
        <fullName evidence="3">50S ribosomal protein L33</fullName>
    </recommendedName>
</protein>
<evidence type="ECO:0008006" key="3">
    <source>
        <dbReference type="Google" id="ProtNLM"/>
    </source>
</evidence>
<gene>
    <name evidence="1" type="ORF">QUF54_01005</name>
</gene>
<dbReference type="Proteomes" id="UP001171945">
    <property type="component" value="Unassembled WGS sequence"/>
</dbReference>
<dbReference type="EMBL" id="JAUCGM010000021">
    <property type="protein sequence ID" value="MDM8561914.1"/>
    <property type="molecule type" value="Genomic_DNA"/>
</dbReference>
<organism evidence="1 2">
    <name type="scientific">Candidatus Marithioploca araucensis</name>
    <dbReference type="NCBI Taxonomy" id="70273"/>
    <lineage>
        <taxon>Bacteria</taxon>
        <taxon>Pseudomonadati</taxon>
        <taxon>Pseudomonadota</taxon>
        <taxon>Gammaproteobacteria</taxon>
        <taxon>Thiotrichales</taxon>
        <taxon>Thiotrichaceae</taxon>
        <taxon>Candidatus Marithioploca</taxon>
    </lineage>
</organism>
<keyword evidence="2" id="KW-1185">Reference proteome</keyword>